<dbReference type="RefSeq" id="WP_003039846.1">
    <property type="nucleotide sequence ID" value="NZ_VJEZ01000002.1"/>
</dbReference>
<keyword evidence="1" id="KW-1133">Transmembrane helix</keyword>
<dbReference type="EMBL" id="VJEZ01000002">
    <property type="protein sequence ID" value="MWZ39349.1"/>
    <property type="molecule type" value="Genomic_DNA"/>
</dbReference>
<organism evidence="2 3">
    <name type="scientific">Francisella tularensis</name>
    <dbReference type="NCBI Taxonomy" id="263"/>
    <lineage>
        <taxon>Bacteria</taxon>
        <taxon>Pseudomonadati</taxon>
        <taxon>Pseudomonadota</taxon>
        <taxon>Gammaproteobacteria</taxon>
        <taxon>Thiotrichales</taxon>
        <taxon>Francisellaceae</taxon>
        <taxon>Francisella</taxon>
    </lineage>
</organism>
<name>A0A6I4RV41_FRATU</name>
<evidence type="ECO:0000256" key="1">
    <source>
        <dbReference type="SAM" id="Phobius"/>
    </source>
</evidence>
<keyword evidence="1" id="KW-0472">Membrane</keyword>
<evidence type="ECO:0000313" key="2">
    <source>
        <dbReference type="EMBL" id="MWZ39349.1"/>
    </source>
</evidence>
<keyword evidence="1" id="KW-0812">Transmembrane</keyword>
<protein>
    <submittedName>
        <fullName evidence="2">Uncharacterized protein</fullName>
    </submittedName>
</protein>
<sequence>MLAKFNKFKGLFTRRNSYNNSYISELISSIHRTDIKATILSIIWAAGPVTVIAITLGYYLSHGTSVPLVTVAYFSFYVFFVGLVGFISKIIFDSIRHRNQEQMQERFLAVIEESYQNLYLSKKLNLIRLTDRVRNKKIAAEILSKSHPTDKEIYYVFNLHFGEEMAQFAELIHIHKENGFPIDTDNNKRKLRKFYKQIYNADLPIDLKKKFLRALVGEYATLKRGIERKVGFLTNIYNCAGHYSLFDLDDASSAISLFVELLSGRKIYYFRTISKFEDVKKDYLFTSIETLRSKITQKYNHILGIYKQCFLTVSKIAPNIQLREIVNITADISENIFQLEESISEIHTRKLNKELKKQVQGTKNRFNQNVRILKTQLKRLNMFLKHWHSLNFDKDEKLNRNVEHELAYVFLEDKMRMSLAYQMYEYINHEHDFQTKELYIKAYARQIVKILKEPLNLEDSSVLTAIEMSRGANLSSIRLTNSAKQKLDTTYNLCKSVKTNIFELRRRIQKILVAQYV</sequence>
<feature type="transmembrane region" description="Helical" evidence="1">
    <location>
        <begin position="72"/>
        <end position="92"/>
    </location>
</feature>
<dbReference type="AlphaFoldDB" id="A0A6I4RV41"/>
<proteinExistence type="predicted"/>
<dbReference type="Proteomes" id="UP000469081">
    <property type="component" value="Unassembled WGS sequence"/>
</dbReference>
<gene>
    <name evidence="2" type="ORF">FNC33_02115</name>
</gene>
<reference evidence="2 3" key="1">
    <citation type="submission" date="2019-06" db="EMBL/GenBank/DDBJ databases">
        <title>Phylogeography and genetic diversity of Francisella tularensis subsp. holarctica in France (1947-2018).</title>
        <authorList>
            <person name="Kevin M."/>
            <person name="Madani N."/>
            <person name="Maurin M."/>
        </authorList>
    </citation>
    <scope>NUCLEOTIDE SEQUENCE [LARGE SCALE GENOMIC DNA]</scope>
    <source>
        <strain evidence="2 3">ATCC 15482</strain>
    </source>
</reference>
<evidence type="ECO:0000313" key="3">
    <source>
        <dbReference type="Proteomes" id="UP000469081"/>
    </source>
</evidence>
<comment type="caution">
    <text evidence="2">The sequence shown here is derived from an EMBL/GenBank/DDBJ whole genome shotgun (WGS) entry which is preliminary data.</text>
</comment>
<feature type="transmembrane region" description="Helical" evidence="1">
    <location>
        <begin position="37"/>
        <end position="60"/>
    </location>
</feature>
<accession>A0A6I4RV41</accession>